<dbReference type="EMBL" id="BAAANC010000003">
    <property type="protein sequence ID" value="GAA1547241.1"/>
    <property type="molecule type" value="Genomic_DNA"/>
</dbReference>
<proteinExistence type="predicted"/>
<dbReference type="RefSeq" id="WP_344179864.1">
    <property type="nucleotide sequence ID" value="NZ_BAAANC010000003.1"/>
</dbReference>
<evidence type="ECO:0000313" key="2">
    <source>
        <dbReference type="Proteomes" id="UP001500363"/>
    </source>
</evidence>
<organism evidence="1 2">
    <name type="scientific">Kribbella lupini</name>
    <dbReference type="NCBI Taxonomy" id="291602"/>
    <lineage>
        <taxon>Bacteria</taxon>
        <taxon>Bacillati</taxon>
        <taxon>Actinomycetota</taxon>
        <taxon>Actinomycetes</taxon>
        <taxon>Propionibacteriales</taxon>
        <taxon>Kribbellaceae</taxon>
        <taxon>Kribbella</taxon>
    </lineage>
</organism>
<evidence type="ECO:0000313" key="1">
    <source>
        <dbReference type="EMBL" id="GAA1547241.1"/>
    </source>
</evidence>
<reference evidence="2" key="1">
    <citation type="journal article" date="2019" name="Int. J. Syst. Evol. Microbiol.">
        <title>The Global Catalogue of Microorganisms (GCM) 10K type strain sequencing project: providing services to taxonomists for standard genome sequencing and annotation.</title>
        <authorList>
            <consortium name="The Broad Institute Genomics Platform"/>
            <consortium name="The Broad Institute Genome Sequencing Center for Infectious Disease"/>
            <person name="Wu L."/>
            <person name="Ma J."/>
        </authorList>
    </citation>
    <scope>NUCLEOTIDE SEQUENCE [LARGE SCALE GENOMIC DNA]</scope>
    <source>
        <strain evidence="2">JCM 14303</strain>
    </source>
</reference>
<protein>
    <submittedName>
        <fullName evidence="1">Uncharacterized protein</fullName>
    </submittedName>
</protein>
<name>A0ABP4MNU1_9ACTN</name>
<gene>
    <name evidence="1" type="ORF">GCM10009741_58560</name>
</gene>
<sequence>MTRLFLARDEERLVWVMALIDGDVWTYVANTGEFHRNEALRDDYLAGTIFSYEEVGVPEARRAVEAGVGLLDEETRAVPLRAWRADQHPMDPDVVFASLIADLG</sequence>
<dbReference type="Proteomes" id="UP001500363">
    <property type="component" value="Unassembled WGS sequence"/>
</dbReference>
<comment type="caution">
    <text evidence="1">The sequence shown here is derived from an EMBL/GenBank/DDBJ whole genome shotgun (WGS) entry which is preliminary data.</text>
</comment>
<keyword evidence="2" id="KW-1185">Reference proteome</keyword>
<accession>A0ABP4MNU1</accession>